<name>A0A1F5AB88_9BACT</name>
<dbReference type="InterPro" id="IPR028979">
    <property type="entry name" value="Ser_kin/Pase_Hpr-like_N_sf"/>
</dbReference>
<organism evidence="2 3">
    <name type="scientific">Candidatus Sediminicultor quintus</name>
    <dbReference type="NCBI Taxonomy" id="1797291"/>
    <lineage>
        <taxon>Bacteria</taxon>
        <taxon>Pseudomonadati</taxon>
        <taxon>Atribacterota</taxon>
        <taxon>Candidatus Phoenicimicrobiia</taxon>
        <taxon>Candidatus Pheonicimicrobiales</taxon>
        <taxon>Candidatus Phoenicimicrobiaceae</taxon>
        <taxon>Candidatus Sediminicultor</taxon>
    </lineage>
</organism>
<protein>
    <recommendedName>
        <fullName evidence="4">DRTGG domain-containing protein</fullName>
    </recommendedName>
</protein>
<sequence length="116" mass="12980">MKVKDLIRVLDAEVLCGEDFLDQEITDFDASDLLSDILAYSKDDYVLLTGLTSSQVVRTAELTGAITIVFVRGKLPSQEAIGLAKSHYIPLLKTDNLMFTSCRKIIEELIKEEKNK</sequence>
<dbReference type="STRING" id="1797291.A2V47_01410"/>
<comment type="subunit">
    <text evidence="1">Homohexamer.</text>
</comment>
<gene>
    <name evidence="2" type="ORF">A2V47_01410</name>
</gene>
<dbReference type="Gene3D" id="3.40.1390.20">
    <property type="entry name" value="HprK N-terminal domain-like"/>
    <property type="match status" value="1"/>
</dbReference>
<evidence type="ECO:0008006" key="4">
    <source>
        <dbReference type="Google" id="ProtNLM"/>
    </source>
</evidence>
<dbReference type="SUPFAM" id="SSF75138">
    <property type="entry name" value="HprK N-terminal domain-like"/>
    <property type="match status" value="1"/>
</dbReference>
<dbReference type="AlphaFoldDB" id="A0A1F5AB88"/>
<evidence type="ECO:0000313" key="2">
    <source>
        <dbReference type="EMBL" id="OGD15820.1"/>
    </source>
</evidence>
<proteinExistence type="predicted"/>
<reference evidence="2 3" key="1">
    <citation type="journal article" date="2016" name="Nat. Commun.">
        <title>Thousands of microbial genomes shed light on interconnected biogeochemical processes in an aquifer system.</title>
        <authorList>
            <person name="Anantharaman K."/>
            <person name="Brown C.T."/>
            <person name="Hug L.A."/>
            <person name="Sharon I."/>
            <person name="Castelle C.J."/>
            <person name="Probst A.J."/>
            <person name="Thomas B.C."/>
            <person name="Singh A."/>
            <person name="Wilkins M.J."/>
            <person name="Karaoz U."/>
            <person name="Brodie E.L."/>
            <person name="Williams K.H."/>
            <person name="Hubbard S.S."/>
            <person name="Banfield J.F."/>
        </authorList>
    </citation>
    <scope>NUCLEOTIDE SEQUENCE [LARGE SCALE GENOMIC DNA]</scope>
</reference>
<dbReference type="Proteomes" id="UP000177701">
    <property type="component" value="Unassembled WGS sequence"/>
</dbReference>
<comment type="caution">
    <text evidence="2">The sequence shown here is derived from an EMBL/GenBank/DDBJ whole genome shotgun (WGS) entry which is preliminary data.</text>
</comment>
<accession>A0A1F5AB88</accession>
<dbReference type="EMBL" id="MEYH01000047">
    <property type="protein sequence ID" value="OGD15820.1"/>
    <property type="molecule type" value="Genomic_DNA"/>
</dbReference>
<evidence type="ECO:0000256" key="1">
    <source>
        <dbReference type="ARBA" id="ARBA00011643"/>
    </source>
</evidence>
<evidence type="ECO:0000313" key="3">
    <source>
        <dbReference type="Proteomes" id="UP000177701"/>
    </source>
</evidence>